<dbReference type="Proteomes" id="UP001044222">
    <property type="component" value="Chromosome 6"/>
</dbReference>
<feature type="domain" description="ZP" evidence="2">
    <location>
        <begin position="608"/>
        <end position="790"/>
    </location>
</feature>
<dbReference type="AlphaFoldDB" id="A0A9D3MF92"/>
<comment type="caution">
    <text evidence="3">The sequence shown here is derived from an EMBL/GenBank/DDBJ whole genome shotgun (WGS) entry which is preliminary data.</text>
</comment>
<sequence length="790" mass="89555">MPVNLYFHVGVLLLSSLLLPLVDYATAQRGAIVSECRDRYLLISVDQKITTKPLRIEAIDATGVYPIDGKYAVTCGYTRSAFSMDGYIALRASYYSCHTENQNDQLFTFKFNIMSTDDLGKEAVHHVAKTCSLPLPWSDREVTCEENYMEVTVWRDAHCTPNGPSKNAWDSTLSAAQASMVSGWHLMFLEDGQERTMSVADAHALGYGVGATANRVVFRSAYLQRHSNISKVDDISVVEIHTTMFFRQKWMVKMVDISAACTINPSDFDDETLRVFWEIPTVMTPLVYDRSEFVSKHVSMGVEGTLLDENTWKARGYLMDIRGPTTHLSIPFGAEGGYRRSHVLNNTYNDFYIIYLYYEHLFMDGVLETRHRIPRACSTPLLPQYPFTIDQTVLGEFVFTVYLGNFPSDVELVAVRLNTETFSVSEAFQSGYTISEIPHLNGTHAYIIKVPFEDRIVPRMYLGEGLLQYSLDINYTLNIIPQQEPYYHLASVVALIKDAFPPDFTAVCTERSIIFKVAHQNLGHVWEVTIGNYPLTPQLAAKRGYILQNNSQSLTLEVPVFRIGYIYEEITLNHFFGTFEVLTRDAKTLDIQKSTAKRCLFNTHELIVCSTDGVMTVVASLAAAIPPVAPSSTTLLDKNCKPWEVNTNRVLFVFGVNTCGTRVLADDRYIVYENEIVSHRQFEPEEAPKITRDSVFRLTVQCFYEVNSTNRLFVDKMFKSETPGFGSIKVEGSSPKEYGKVHESTPIHSDTASYLSKHMHSEPSREVKMTPEWKMCPHTFKVNPKWTSLH</sequence>
<feature type="signal peptide" evidence="1">
    <location>
        <begin position="1"/>
        <end position="27"/>
    </location>
</feature>
<evidence type="ECO:0000256" key="1">
    <source>
        <dbReference type="SAM" id="SignalP"/>
    </source>
</evidence>
<dbReference type="Pfam" id="PF23344">
    <property type="entry name" value="ZP-N"/>
    <property type="match status" value="1"/>
</dbReference>
<dbReference type="InterPro" id="IPR058876">
    <property type="entry name" value="Ig-like_ZP"/>
</dbReference>
<keyword evidence="4" id="KW-1185">Reference proteome</keyword>
<dbReference type="PROSITE" id="PS51034">
    <property type="entry name" value="ZP_2"/>
    <property type="match status" value="1"/>
</dbReference>
<name>A0A9D3MF92_ANGAN</name>
<reference evidence="3" key="1">
    <citation type="submission" date="2021-01" db="EMBL/GenBank/DDBJ databases">
        <title>A chromosome-scale assembly of European eel, Anguilla anguilla.</title>
        <authorList>
            <person name="Henkel C."/>
            <person name="Jong-Raadsen S.A."/>
            <person name="Dufour S."/>
            <person name="Weltzien F.-A."/>
            <person name="Palstra A.P."/>
            <person name="Pelster B."/>
            <person name="Spaink H.P."/>
            <person name="Van Den Thillart G.E."/>
            <person name="Jansen H."/>
            <person name="Zahm M."/>
            <person name="Klopp C."/>
            <person name="Cedric C."/>
            <person name="Louis A."/>
            <person name="Berthelot C."/>
            <person name="Parey E."/>
            <person name="Roest Crollius H."/>
            <person name="Montfort J."/>
            <person name="Robinson-Rechavi M."/>
            <person name="Bucao C."/>
            <person name="Bouchez O."/>
            <person name="Gislard M."/>
            <person name="Lluch J."/>
            <person name="Milhes M."/>
            <person name="Lampietro C."/>
            <person name="Lopez Roques C."/>
            <person name="Donnadieu C."/>
            <person name="Braasch I."/>
            <person name="Desvignes T."/>
            <person name="Postlethwait J."/>
            <person name="Bobe J."/>
            <person name="Guiguen Y."/>
            <person name="Dirks R."/>
        </authorList>
    </citation>
    <scope>NUCLEOTIDE SEQUENCE</scope>
    <source>
        <strain evidence="3">Tag_6206</strain>
        <tissue evidence="3">Liver</tissue>
    </source>
</reference>
<evidence type="ECO:0000313" key="4">
    <source>
        <dbReference type="Proteomes" id="UP001044222"/>
    </source>
</evidence>
<dbReference type="InterPro" id="IPR001507">
    <property type="entry name" value="ZP_dom"/>
</dbReference>
<dbReference type="Pfam" id="PF26562">
    <property type="entry name" value="Ig-like"/>
    <property type="match status" value="1"/>
</dbReference>
<organism evidence="3 4">
    <name type="scientific">Anguilla anguilla</name>
    <name type="common">European freshwater eel</name>
    <name type="synonym">Muraena anguilla</name>
    <dbReference type="NCBI Taxonomy" id="7936"/>
    <lineage>
        <taxon>Eukaryota</taxon>
        <taxon>Metazoa</taxon>
        <taxon>Chordata</taxon>
        <taxon>Craniata</taxon>
        <taxon>Vertebrata</taxon>
        <taxon>Euteleostomi</taxon>
        <taxon>Actinopterygii</taxon>
        <taxon>Neopterygii</taxon>
        <taxon>Teleostei</taxon>
        <taxon>Anguilliformes</taxon>
        <taxon>Anguillidae</taxon>
        <taxon>Anguilla</taxon>
    </lineage>
</organism>
<accession>A0A9D3MF92</accession>
<feature type="chain" id="PRO_5038669627" description="ZP domain-containing protein" evidence="1">
    <location>
        <begin position="28"/>
        <end position="790"/>
    </location>
</feature>
<dbReference type="InterPro" id="IPR055356">
    <property type="entry name" value="ZP-N"/>
</dbReference>
<dbReference type="PANTHER" id="PTHR47130">
    <property type="entry name" value="SI:DKEY-19B23.11-RELATED"/>
    <property type="match status" value="1"/>
</dbReference>
<gene>
    <name evidence="3" type="ORF">ANANG_G00120950</name>
</gene>
<evidence type="ECO:0000259" key="2">
    <source>
        <dbReference type="PROSITE" id="PS51034"/>
    </source>
</evidence>
<keyword evidence="1" id="KW-0732">Signal</keyword>
<dbReference type="PANTHER" id="PTHR47130:SF6">
    <property type="entry name" value="EGG ENVELOPE GLYCOPROTEIN-LIKE PRECURSOR"/>
    <property type="match status" value="1"/>
</dbReference>
<dbReference type="Gene3D" id="2.60.40.3210">
    <property type="entry name" value="Zona pellucida, ZP-N domain"/>
    <property type="match status" value="1"/>
</dbReference>
<proteinExistence type="predicted"/>
<evidence type="ECO:0000313" key="3">
    <source>
        <dbReference type="EMBL" id="KAG5846996.1"/>
    </source>
</evidence>
<dbReference type="EMBL" id="JAFIRN010000006">
    <property type="protein sequence ID" value="KAG5846996.1"/>
    <property type="molecule type" value="Genomic_DNA"/>
</dbReference>
<protein>
    <recommendedName>
        <fullName evidence="2">ZP domain-containing protein</fullName>
    </recommendedName>
</protein>